<comment type="subcellular location">
    <subcellularLocation>
        <location evidence="1">Nucleus</location>
    </subcellularLocation>
</comment>
<feature type="domain" description="ERCC1-like central" evidence="8">
    <location>
        <begin position="105"/>
        <end position="218"/>
    </location>
</feature>
<accession>A0A5J4Z251</accession>
<dbReference type="InterPro" id="IPR010994">
    <property type="entry name" value="RuvA_2-like"/>
</dbReference>
<protein>
    <submittedName>
        <fullName evidence="9">DNA excision repair protein ERCC-1</fullName>
    </submittedName>
</protein>
<evidence type="ECO:0000313" key="9">
    <source>
        <dbReference type="EMBL" id="KAA8497408.1"/>
    </source>
</evidence>
<evidence type="ECO:0000256" key="2">
    <source>
        <dbReference type="ARBA" id="ARBA00008283"/>
    </source>
</evidence>
<dbReference type="GO" id="GO:0000110">
    <property type="term" value="C:nucleotide-excision repair factor 1 complex"/>
    <property type="evidence" value="ECO:0007669"/>
    <property type="project" value="TreeGrafter"/>
</dbReference>
<feature type="region of interest" description="Disordered" evidence="7">
    <location>
        <begin position="1"/>
        <end position="35"/>
    </location>
</feature>
<dbReference type="OMA" id="YSQLIDC"/>
<dbReference type="GO" id="GO:0070914">
    <property type="term" value="P:UV-damage excision repair"/>
    <property type="evidence" value="ECO:0007669"/>
    <property type="project" value="TreeGrafter"/>
</dbReference>
<dbReference type="Pfam" id="PF14520">
    <property type="entry name" value="HHH_5"/>
    <property type="match status" value="1"/>
</dbReference>
<evidence type="ECO:0000313" key="10">
    <source>
        <dbReference type="Proteomes" id="UP000324585"/>
    </source>
</evidence>
<name>A0A5J4Z251_PORPP</name>
<evidence type="ECO:0000259" key="8">
    <source>
        <dbReference type="Pfam" id="PF03834"/>
    </source>
</evidence>
<dbReference type="GO" id="GO:0070522">
    <property type="term" value="C:ERCC4-ERCC1 complex"/>
    <property type="evidence" value="ECO:0007669"/>
    <property type="project" value="TreeGrafter"/>
</dbReference>
<keyword evidence="6" id="KW-0539">Nucleus</keyword>
<dbReference type="Gene3D" id="1.10.150.20">
    <property type="entry name" value="5' to 3' exonuclease, C-terminal subdomain"/>
    <property type="match status" value="1"/>
</dbReference>
<dbReference type="InterPro" id="IPR004579">
    <property type="entry name" value="ERCC1/RAD10/SWI10"/>
</dbReference>
<dbReference type="GO" id="GO:0003684">
    <property type="term" value="F:damaged DNA binding"/>
    <property type="evidence" value="ECO:0007669"/>
    <property type="project" value="InterPro"/>
</dbReference>
<comment type="caution">
    <text evidence="9">The sequence shown here is derived from an EMBL/GenBank/DDBJ whole genome shotgun (WGS) entry which is preliminary data.</text>
</comment>
<dbReference type="GO" id="GO:0006312">
    <property type="term" value="P:mitotic recombination"/>
    <property type="evidence" value="ECO:0007669"/>
    <property type="project" value="TreeGrafter"/>
</dbReference>
<evidence type="ECO:0000256" key="1">
    <source>
        <dbReference type="ARBA" id="ARBA00004123"/>
    </source>
</evidence>
<feature type="compositionally biased region" description="Low complexity" evidence="7">
    <location>
        <begin position="16"/>
        <end position="27"/>
    </location>
</feature>
<evidence type="ECO:0000256" key="3">
    <source>
        <dbReference type="ARBA" id="ARBA00022763"/>
    </source>
</evidence>
<dbReference type="NCBIfam" id="TIGR00597">
    <property type="entry name" value="rad10"/>
    <property type="match status" value="1"/>
</dbReference>
<evidence type="ECO:0000256" key="7">
    <source>
        <dbReference type="SAM" id="MobiDB-lite"/>
    </source>
</evidence>
<dbReference type="SUPFAM" id="SSF47781">
    <property type="entry name" value="RuvA domain 2-like"/>
    <property type="match status" value="1"/>
</dbReference>
<dbReference type="GO" id="GO:0003697">
    <property type="term" value="F:single-stranded DNA binding"/>
    <property type="evidence" value="ECO:0007669"/>
    <property type="project" value="TreeGrafter"/>
</dbReference>
<dbReference type="CDD" id="cd22325">
    <property type="entry name" value="ERCC1_C-like"/>
    <property type="match status" value="1"/>
</dbReference>
<dbReference type="InterPro" id="IPR011335">
    <property type="entry name" value="Restrct_endonuc-II-like"/>
</dbReference>
<evidence type="ECO:0000256" key="6">
    <source>
        <dbReference type="ARBA" id="ARBA00023242"/>
    </source>
</evidence>
<dbReference type="PANTHER" id="PTHR12749:SF0">
    <property type="entry name" value="DNA EXCISION REPAIR PROTEIN ERCC-1"/>
    <property type="match status" value="1"/>
</dbReference>
<reference evidence="10" key="1">
    <citation type="journal article" date="2019" name="Nat. Commun.">
        <title>Expansion of phycobilisome linker gene families in mesophilic red algae.</title>
        <authorList>
            <person name="Lee J."/>
            <person name="Kim D."/>
            <person name="Bhattacharya D."/>
            <person name="Yoon H.S."/>
        </authorList>
    </citation>
    <scope>NUCLEOTIDE SEQUENCE [LARGE SCALE GENOMIC DNA]</scope>
    <source>
        <strain evidence="10">CCMP 1328</strain>
    </source>
</reference>
<evidence type="ECO:0000256" key="4">
    <source>
        <dbReference type="ARBA" id="ARBA00023125"/>
    </source>
</evidence>
<sequence>MQARADSRREERDVGAETSDAGARAAAGHGGAQVGGKSFAESFEFLRGTDTYVAAERESLEQQVQENVDGNGSAVKEGASASGMSHGELALVEAKAARDKAKTALVIHPAQRRNPVLKWVRHVLKQVMPGFEADFLCGAHSCVFFLSLQFHLLNKGYIYERLKKLAPTDYKLRVLLVLADIPDPVQSLTELTKLCILANLTLICASTYGEAARYLETFRALDEKNPTAIIPHSEPDYLSTLSAALTSVRPVNKSNALMLASRFGTLAAIVKASERDLRSQPGMGAVKAKRLFEAFNAPLKKRQAKSVGKAHSVAK</sequence>
<dbReference type="OrthoDB" id="4616at2759"/>
<dbReference type="InterPro" id="IPR047260">
    <property type="entry name" value="ERCC1-like_central_dom"/>
</dbReference>
<evidence type="ECO:0000256" key="5">
    <source>
        <dbReference type="ARBA" id="ARBA00023204"/>
    </source>
</evidence>
<organism evidence="9 10">
    <name type="scientific">Porphyridium purpureum</name>
    <name type="common">Red alga</name>
    <name type="synonym">Porphyridium cruentum</name>
    <dbReference type="NCBI Taxonomy" id="35688"/>
    <lineage>
        <taxon>Eukaryota</taxon>
        <taxon>Rhodophyta</taxon>
        <taxon>Bangiophyceae</taxon>
        <taxon>Porphyridiales</taxon>
        <taxon>Porphyridiaceae</taxon>
        <taxon>Porphyridium</taxon>
    </lineage>
</organism>
<keyword evidence="10" id="KW-1185">Reference proteome</keyword>
<dbReference type="SUPFAM" id="SSF52980">
    <property type="entry name" value="Restriction endonuclease-like"/>
    <property type="match status" value="1"/>
</dbReference>
<dbReference type="GO" id="GO:0006302">
    <property type="term" value="P:double-strand break repair"/>
    <property type="evidence" value="ECO:0007669"/>
    <property type="project" value="UniProtKB-ARBA"/>
</dbReference>
<keyword evidence="3" id="KW-0227">DNA damage</keyword>
<dbReference type="Gene3D" id="3.40.50.10130">
    <property type="match status" value="1"/>
</dbReference>
<dbReference type="Proteomes" id="UP000324585">
    <property type="component" value="Unassembled WGS sequence"/>
</dbReference>
<proteinExistence type="inferred from homology"/>
<dbReference type="AlphaFoldDB" id="A0A5J4Z251"/>
<keyword evidence="4" id="KW-0238">DNA-binding</keyword>
<feature type="compositionally biased region" description="Basic and acidic residues" evidence="7">
    <location>
        <begin position="1"/>
        <end position="15"/>
    </location>
</feature>
<comment type="similarity">
    <text evidence="2">Belongs to the ERCC1/RAD10/SWI10 family.</text>
</comment>
<dbReference type="EMBL" id="VRMN01000002">
    <property type="protein sequence ID" value="KAA8497408.1"/>
    <property type="molecule type" value="Genomic_DNA"/>
</dbReference>
<dbReference type="Pfam" id="PF03834">
    <property type="entry name" value="Rad10"/>
    <property type="match status" value="1"/>
</dbReference>
<dbReference type="PANTHER" id="PTHR12749">
    <property type="entry name" value="EXCISION REPAIR CROSS-COMPLEMENTING 1 ERCC1"/>
    <property type="match status" value="1"/>
</dbReference>
<gene>
    <name evidence="9" type="ORF">FVE85_1137</name>
</gene>
<keyword evidence="5" id="KW-0234">DNA repair</keyword>